<evidence type="ECO:0000256" key="1">
    <source>
        <dbReference type="SAM" id="MobiDB-lite"/>
    </source>
</evidence>
<protein>
    <recommendedName>
        <fullName evidence="5">DUF4124 domain-containing protein</fullName>
    </recommendedName>
</protein>
<dbReference type="EMBL" id="BAGZ01000002">
    <property type="protein sequence ID" value="GAB76706.1"/>
    <property type="molecule type" value="Genomic_DNA"/>
</dbReference>
<accession>K6UKU8</accession>
<evidence type="ECO:0000313" key="4">
    <source>
        <dbReference type="Proteomes" id="UP000008495"/>
    </source>
</evidence>
<feature type="region of interest" description="Disordered" evidence="1">
    <location>
        <begin position="31"/>
        <end position="81"/>
    </location>
</feature>
<keyword evidence="2" id="KW-0732">Signal</keyword>
<evidence type="ECO:0000256" key="2">
    <source>
        <dbReference type="SAM" id="SignalP"/>
    </source>
</evidence>
<dbReference type="STRING" id="100225.SAMN05421595_1838"/>
<feature type="signal peptide" evidence="2">
    <location>
        <begin position="1"/>
        <end position="31"/>
    </location>
</feature>
<dbReference type="OrthoDB" id="8771597at2"/>
<reference evidence="3 4" key="1">
    <citation type="submission" date="2012-08" db="EMBL/GenBank/DDBJ databases">
        <title>Whole genome shotgun sequence of Austwickia chelonae NBRC 105200.</title>
        <authorList>
            <person name="Yoshida I."/>
            <person name="Hosoyama A."/>
            <person name="Tsuchikane K."/>
            <person name="Katsumata H."/>
            <person name="Ando Y."/>
            <person name="Ohji S."/>
            <person name="Hamada M."/>
            <person name="Tamura T."/>
            <person name="Yamazoe A."/>
            <person name="Yamazaki S."/>
            <person name="Fujita N."/>
        </authorList>
    </citation>
    <scope>NUCLEOTIDE SEQUENCE [LARGE SCALE GENOMIC DNA]</scope>
    <source>
        <strain evidence="3 4">NBRC 105200</strain>
    </source>
</reference>
<proteinExistence type="predicted"/>
<dbReference type="RefSeq" id="WP_006501457.1">
    <property type="nucleotide sequence ID" value="NZ_BAGZ01000002.1"/>
</dbReference>
<evidence type="ECO:0008006" key="5">
    <source>
        <dbReference type="Google" id="ProtNLM"/>
    </source>
</evidence>
<keyword evidence="4" id="KW-1185">Reference proteome</keyword>
<gene>
    <name evidence="3" type="ORF">AUCHE_02_00670</name>
</gene>
<evidence type="ECO:0000313" key="3">
    <source>
        <dbReference type="EMBL" id="GAB76706.1"/>
    </source>
</evidence>
<organism evidence="3 4">
    <name type="scientific">Austwickia chelonae NBRC 105200</name>
    <dbReference type="NCBI Taxonomy" id="1184607"/>
    <lineage>
        <taxon>Bacteria</taxon>
        <taxon>Bacillati</taxon>
        <taxon>Actinomycetota</taxon>
        <taxon>Actinomycetes</taxon>
        <taxon>Micrococcales</taxon>
        <taxon>Dermatophilaceae</taxon>
        <taxon>Austwickia</taxon>
    </lineage>
</organism>
<name>K6UKU8_9MICO</name>
<sequence length="385" mass="41732">MRLAPHRHTRSVLAIALMAPLTIALAAPATAAPGNPEAPRPTPGQGVDFQNNTDPGRTMARRQIPPRTPNPAPEKPGRAPGRLLNFSPDSFFYDDISSAPLDPNSAAIGASVATQVAEHWGGIAAFNAHAWNSTFYRVDANTPRVRVKWSNCFKWNWTPKNLYDGRKVFVDVPIPSYATSAPGSDGAMSIYDPATDTSWEFWQMKKDASGDWQSCQGGRIDKVSKAAGQYPLGFGVSAAGISMTGGMISAEEIRRGRIDHAMYLAVVQARHFTEYSWPAVRSDGYTKDPNLPLEGQRLRLDPTLDVDSLNITPFAKTVAKAAQKYGFIVSDKGGAVALIGESGQSLKATTGTDPWPQLLGGSDHEALRGFPWNRLQALPKDYGKR</sequence>
<dbReference type="AlphaFoldDB" id="K6UKU8"/>
<feature type="chain" id="PRO_5039294581" description="DUF4124 domain-containing protein" evidence="2">
    <location>
        <begin position="32"/>
        <end position="385"/>
    </location>
</feature>
<dbReference type="eggNOG" id="ENOG5030J7Z">
    <property type="taxonomic scope" value="Bacteria"/>
</dbReference>
<dbReference type="Proteomes" id="UP000008495">
    <property type="component" value="Unassembled WGS sequence"/>
</dbReference>
<comment type="caution">
    <text evidence="3">The sequence shown here is derived from an EMBL/GenBank/DDBJ whole genome shotgun (WGS) entry which is preliminary data.</text>
</comment>